<keyword evidence="3" id="KW-1185">Reference proteome</keyword>
<dbReference type="AlphaFoldDB" id="A0A841GY23"/>
<evidence type="ECO:0000313" key="3">
    <source>
        <dbReference type="Proteomes" id="UP000582837"/>
    </source>
</evidence>
<evidence type="ECO:0000256" key="1">
    <source>
        <dbReference type="SAM" id="MobiDB-lite"/>
    </source>
</evidence>
<accession>A0A841GY23</accession>
<dbReference type="EMBL" id="JACHIA010000005">
    <property type="protein sequence ID" value="MBB6070647.1"/>
    <property type="molecule type" value="Genomic_DNA"/>
</dbReference>
<reference evidence="2 3" key="1">
    <citation type="submission" date="2020-08" db="EMBL/GenBank/DDBJ databases">
        <title>Genomic Encyclopedia of Type Strains, Phase IV (KMG-IV): sequencing the most valuable type-strain genomes for metagenomic binning, comparative biology and taxonomic classification.</title>
        <authorList>
            <person name="Goeker M."/>
        </authorList>
    </citation>
    <scope>NUCLEOTIDE SEQUENCE [LARGE SCALE GENOMIC DNA]</scope>
    <source>
        <strain evidence="2 3">DSM 29007</strain>
    </source>
</reference>
<protein>
    <submittedName>
        <fullName evidence="2">Uncharacterized protein</fullName>
    </submittedName>
</protein>
<gene>
    <name evidence="2" type="ORF">HNQ61_002268</name>
</gene>
<dbReference type="Proteomes" id="UP000582837">
    <property type="component" value="Unassembled WGS sequence"/>
</dbReference>
<name>A0A841GY23_9BACT</name>
<evidence type="ECO:0000313" key="2">
    <source>
        <dbReference type="EMBL" id="MBB6070647.1"/>
    </source>
</evidence>
<proteinExistence type="predicted"/>
<comment type="caution">
    <text evidence="2">The sequence shown here is derived from an EMBL/GenBank/DDBJ whole genome shotgun (WGS) entry which is preliminary data.</text>
</comment>
<dbReference type="RefSeq" id="WP_170034490.1">
    <property type="nucleotide sequence ID" value="NZ_JABDTL010000001.1"/>
</dbReference>
<organism evidence="2 3">
    <name type="scientific">Longimicrobium terrae</name>
    <dbReference type="NCBI Taxonomy" id="1639882"/>
    <lineage>
        <taxon>Bacteria</taxon>
        <taxon>Pseudomonadati</taxon>
        <taxon>Gemmatimonadota</taxon>
        <taxon>Longimicrobiia</taxon>
        <taxon>Longimicrobiales</taxon>
        <taxon>Longimicrobiaceae</taxon>
        <taxon>Longimicrobium</taxon>
    </lineage>
</organism>
<sequence length="53" mass="6068">MEKDPRYEDKSPHMADEQDQPEPERPTTPTEKRLDGPEDKPSQAEGERDSSAE</sequence>
<feature type="region of interest" description="Disordered" evidence="1">
    <location>
        <begin position="1"/>
        <end position="53"/>
    </location>
</feature>